<organism evidence="17 18">
    <name type="scientific">Pediococcus argentinicus</name>
    <dbReference type="NCBI Taxonomy" id="480391"/>
    <lineage>
        <taxon>Bacteria</taxon>
        <taxon>Bacillati</taxon>
        <taxon>Bacillota</taxon>
        <taxon>Bacilli</taxon>
        <taxon>Lactobacillales</taxon>
        <taxon>Lactobacillaceae</taxon>
        <taxon>Pediococcus</taxon>
    </lineage>
</organism>
<dbReference type="NCBIfam" id="TIGR00554">
    <property type="entry name" value="panK_bact"/>
    <property type="match status" value="1"/>
</dbReference>
<evidence type="ECO:0000256" key="2">
    <source>
        <dbReference type="ARBA" id="ARBA00004496"/>
    </source>
</evidence>
<protein>
    <recommendedName>
        <fullName evidence="6 14">Pantothenate kinase</fullName>
        <ecNumber evidence="5 14">2.7.1.33</ecNumber>
    </recommendedName>
    <alternativeName>
        <fullName evidence="13 14">Pantothenic acid kinase</fullName>
    </alternativeName>
</protein>
<dbReference type="PATRIC" id="fig|480391.4.peg.1409"/>
<evidence type="ECO:0000256" key="15">
    <source>
        <dbReference type="RuleBase" id="RU003530"/>
    </source>
</evidence>
<dbReference type="OrthoDB" id="1550976at2"/>
<dbReference type="InterPro" id="IPR006083">
    <property type="entry name" value="PRK/URK"/>
</dbReference>
<evidence type="ECO:0000256" key="7">
    <source>
        <dbReference type="ARBA" id="ARBA00022490"/>
    </source>
</evidence>
<evidence type="ECO:0000256" key="13">
    <source>
        <dbReference type="ARBA" id="ARBA00032866"/>
    </source>
</evidence>
<dbReference type="Pfam" id="PF00485">
    <property type="entry name" value="PRK"/>
    <property type="match status" value="1"/>
</dbReference>
<dbReference type="HAMAP" id="MF_00215">
    <property type="entry name" value="Pantothen_kinase_1"/>
    <property type="match status" value="1"/>
</dbReference>
<dbReference type="PANTHER" id="PTHR10285">
    <property type="entry name" value="URIDINE KINASE"/>
    <property type="match status" value="1"/>
</dbReference>
<dbReference type="GO" id="GO:0015937">
    <property type="term" value="P:coenzyme A biosynthetic process"/>
    <property type="evidence" value="ECO:0007669"/>
    <property type="project" value="UniProtKB-UniRule"/>
</dbReference>
<dbReference type="CDD" id="cd02025">
    <property type="entry name" value="PanK"/>
    <property type="match status" value="1"/>
</dbReference>
<dbReference type="GO" id="GO:0005737">
    <property type="term" value="C:cytoplasm"/>
    <property type="evidence" value="ECO:0007669"/>
    <property type="project" value="UniProtKB-SubCell"/>
</dbReference>
<name>A0A0R2NRN5_9LACO</name>
<comment type="pathway">
    <text evidence="3 14 15">Cofactor biosynthesis; coenzyme A biosynthesis; CoA from (R)-pantothenate: step 1/5.</text>
</comment>
<evidence type="ECO:0000313" key="17">
    <source>
        <dbReference type="EMBL" id="KRO25850.1"/>
    </source>
</evidence>
<evidence type="ECO:0000256" key="5">
    <source>
        <dbReference type="ARBA" id="ARBA00012102"/>
    </source>
</evidence>
<dbReference type="EC" id="2.7.1.33" evidence="5 14"/>
<dbReference type="Proteomes" id="UP000051249">
    <property type="component" value="Unassembled WGS sequence"/>
</dbReference>
<gene>
    <name evidence="14" type="primary">coaA</name>
    <name evidence="17" type="ORF">IV88_GL001385</name>
</gene>
<dbReference type="EMBL" id="JQCQ01000005">
    <property type="protein sequence ID" value="KRO25850.1"/>
    <property type="molecule type" value="Genomic_DNA"/>
</dbReference>
<accession>A0A0R2NRN5</accession>
<dbReference type="GO" id="GO:0005524">
    <property type="term" value="F:ATP binding"/>
    <property type="evidence" value="ECO:0007669"/>
    <property type="project" value="UniProtKB-UniRule"/>
</dbReference>
<evidence type="ECO:0000256" key="14">
    <source>
        <dbReference type="HAMAP-Rule" id="MF_00215"/>
    </source>
</evidence>
<keyword evidence="12 14" id="KW-0173">Coenzyme A biosynthesis</keyword>
<evidence type="ECO:0000256" key="9">
    <source>
        <dbReference type="ARBA" id="ARBA00022741"/>
    </source>
</evidence>
<dbReference type="InterPro" id="IPR027417">
    <property type="entry name" value="P-loop_NTPase"/>
</dbReference>
<evidence type="ECO:0000313" key="18">
    <source>
        <dbReference type="Proteomes" id="UP000051249"/>
    </source>
</evidence>
<dbReference type="AlphaFoldDB" id="A0A0R2NRN5"/>
<dbReference type="GO" id="GO:0004594">
    <property type="term" value="F:pantothenate kinase activity"/>
    <property type="evidence" value="ECO:0007669"/>
    <property type="project" value="UniProtKB-UniRule"/>
</dbReference>
<reference evidence="17 18" key="1">
    <citation type="journal article" date="2015" name="Genome Announc.">
        <title>Expanding the biotechnology potential of lactobacilli through comparative genomics of 213 strains and associated genera.</title>
        <authorList>
            <person name="Sun Z."/>
            <person name="Harris H.M."/>
            <person name="McCann A."/>
            <person name="Guo C."/>
            <person name="Argimon S."/>
            <person name="Zhang W."/>
            <person name="Yang X."/>
            <person name="Jeffery I.B."/>
            <person name="Cooney J.C."/>
            <person name="Kagawa T.F."/>
            <person name="Liu W."/>
            <person name="Song Y."/>
            <person name="Salvetti E."/>
            <person name="Wrobel A."/>
            <person name="Rasinkangas P."/>
            <person name="Parkhill J."/>
            <person name="Rea M.C."/>
            <person name="O'Sullivan O."/>
            <person name="Ritari J."/>
            <person name="Douillard F.P."/>
            <person name="Paul Ross R."/>
            <person name="Yang R."/>
            <person name="Briner A.E."/>
            <person name="Felis G.E."/>
            <person name="de Vos W.M."/>
            <person name="Barrangou R."/>
            <person name="Klaenhammer T.R."/>
            <person name="Caufield P.W."/>
            <person name="Cui Y."/>
            <person name="Zhang H."/>
            <person name="O'Toole P.W."/>
        </authorList>
    </citation>
    <scope>NUCLEOTIDE SEQUENCE [LARGE SCALE GENOMIC DNA]</scope>
    <source>
        <strain evidence="17 18">DSM 23026</strain>
    </source>
</reference>
<keyword evidence="9 14" id="KW-0547">Nucleotide-binding</keyword>
<evidence type="ECO:0000256" key="12">
    <source>
        <dbReference type="ARBA" id="ARBA00022993"/>
    </source>
</evidence>
<keyword evidence="11 14" id="KW-0067">ATP-binding</keyword>
<evidence type="ECO:0000256" key="8">
    <source>
        <dbReference type="ARBA" id="ARBA00022679"/>
    </source>
</evidence>
<feature type="binding site" evidence="14">
    <location>
        <begin position="90"/>
        <end position="97"/>
    </location>
    <ligand>
        <name>ATP</name>
        <dbReference type="ChEBI" id="CHEBI:30616"/>
    </ligand>
</feature>
<dbReference type="UniPathway" id="UPA00241">
    <property type="reaction ID" value="UER00352"/>
</dbReference>
<evidence type="ECO:0000256" key="6">
    <source>
        <dbReference type="ARBA" id="ARBA00015080"/>
    </source>
</evidence>
<dbReference type="PIRSF" id="PIRSF000545">
    <property type="entry name" value="Pantothenate_kin"/>
    <property type="match status" value="1"/>
</dbReference>
<evidence type="ECO:0000256" key="4">
    <source>
        <dbReference type="ARBA" id="ARBA00006087"/>
    </source>
</evidence>
<comment type="similarity">
    <text evidence="4 14 15">Belongs to the prokaryotic pantothenate kinase family.</text>
</comment>
<proteinExistence type="inferred from homology"/>
<feature type="domain" description="Phosphoribulokinase/uridine kinase" evidence="16">
    <location>
        <begin position="85"/>
        <end position="233"/>
    </location>
</feature>
<sequence length="307" mass="35954">MAEADSYFKIDRDTWSTLVRDIELPLTQEQLKEVKAFNDQISLQDVQDVYIPLIQLLKKKFIDYDRWQRDKNDFLNINKTKSPFIIGISGSVAVGKSTTARLLQLLLSHLLVGVKTQLITTDGFLYPTKELQKRGILDRKGFPESYNMQALIDFLVAIKDGQRNVKAPMYSHQVYDIVPDEYEVVDQPDILIVEGINVLQLPSNQSIYVSDFFDWSIYVDATPDLIKKWFLDRFLALRNLANNDPDNYYFKYAQMTEVDAINFAKQIWQTINFKNLKEYILPTRWRADVILHKTSHHIMDQVMIRKY</sequence>
<dbReference type="SUPFAM" id="SSF52540">
    <property type="entry name" value="P-loop containing nucleoside triphosphate hydrolases"/>
    <property type="match status" value="1"/>
</dbReference>
<keyword evidence="8 14" id="KW-0808">Transferase</keyword>
<comment type="catalytic activity">
    <reaction evidence="1 14 15">
        <text>(R)-pantothenate + ATP = (R)-4'-phosphopantothenate + ADP + H(+)</text>
        <dbReference type="Rhea" id="RHEA:16373"/>
        <dbReference type="ChEBI" id="CHEBI:10986"/>
        <dbReference type="ChEBI" id="CHEBI:15378"/>
        <dbReference type="ChEBI" id="CHEBI:29032"/>
        <dbReference type="ChEBI" id="CHEBI:30616"/>
        <dbReference type="ChEBI" id="CHEBI:456216"/>
        <dbReference type="EC" id="2.7.1.33"/>
    </reaction>
</comment>
<keyword evidence="7 14" id="KW-0963">Cytoplasm</keyword>
<comment type="caution">
    <text evidence="17">The sequence shown here is derived from an EMBL/GenBank/DDBJ whole genome shotgun (WGS) entry which is preliminary data.</text>
</comment>
<keyword evidence="18" id="KW-1185">Reference proteome</keyword>
<evidence type="ECO:0000256" key="1">
    <source>
        <dbReference type="ARBA" id="ARBA00001206"/>
    </source>
</evidence>
<evidence type="ECO:0000256" key="11">
    <source>
        <dbReference type="ARBA" id="ARBA00022840"/>
    </source>
</evidence>
<comment type="subcellular location">
    <subcellularLocation>
        <location evidence="2 14 15">Cytoplasm</location>
    </subcellularLocation>
</comment>
<evidence type="ECO:0000256" key="10">
    <source>
        <dbReference type="ARBA" id="ARBA00022777"/>
    </source>
</evidence>
<dbReference type="InterPro" id="IPR004566">
    <property type="entry name" value="PanK"/>
</dbReference>
<dbReference type="Gene3D" id="3.40.50.300">
    <property type="entry name" value="P-loop containing nucleotide triphosphate hydrolases"/>
    <property type="match status" value="1"/>
</dbReference>
<evidence type="ECO:0000259" key="16">
    <source>
        <dbReference type="Pfam" id="PF00485"/>
    </source>
</evidence>
<keyword evidence="10 14" id="KW-0418">Kinase</keyword>
<dbReference type="RefSeq" id="WP_057798194.1">
    <property type="nucleotide sequence ID" value="NZ_BJZZ01000005.1"/>
</dbReference>
<evidence type="ECO:0000256" key="3">
    <source>
        <dbReference type="ARBA" id="ARBA00005225"/>
    </source>
</evidence>